<dbReference type="InterPro" id="IPR052766">
    <property type="entry name" value="S41A_metabolite_peptidase"/>
</dbReference>
<dbReference type="Pfam" id="PF03572">
    <property type="entry name" value="Peptidase_S41"/>
    <property type="match status" value="1"/>
</dbReference>
<dbReference type="GO" id="GO:0008236">
    <property type="term" value="F:serine-type peptidase activity"/>
    <property type="evidence" value="ECO:0007669"/>
    <property type="project" value="InterPro"/>
</dbReference>
<dbReference type="InterPro" id="IPR029045">
    <property type="entry name" value="ClpP/crotonase-like_dom_sf"/>
</dbReference>
<reference evidence="3 4" key="1">
    <citation type="journal article" date="2018" name="Evol. Lett.">
        <title>Horizontal gene cluster transfer increased hallucinogenic mushroom diversity.</title>
        <authorList>
            <person name="Reynolds H.T."/>
            <person name="Vijayakumar V."/>
            <person name="Gluck-Thaler E."/>
            <person name="Korotkin H.B."/>
            <person name="Matheny P.B."/>
            <person name="Slot J.C."/>
        </authorList>
    </citation>
    <scope>NUCLEOTIDE SEQUENCE [LARGE SCALE GENOMIC DNA]</scope>
    <source>
        <strain evidence="3 4">2629</strain>
    </source>
</reference>
<dbReference type="Gene3D" id="3.90.226.10">
    <property type="entry name" value="2-enoyl-CoA Hydratase, Chain A, domain 1"/>
    <property type="match status" value="1"/>
</dbReference>
<protein>
    <recommendedName>
        <fullName evidence="2">Tail specific protease domain-containing protein</fullName>
    </recommendedName>
</protein>
<dbReference type="AlphaFoldDB" id="A0A409YG51"/>
<dbReference type="InterPro" id="IPR005151">
    <property type="entry name" value="Tail-specific_protease"/>
</dbReference>
<proteinExistence type="predicted"/>
<keyword evidence="4" id="KW-1185">Reference proteome</keyword>
<dbReference type="EMBL" id="NHTK01001195">
    <property type="protein sequence ID" value="PPR01996.1"/>
    <property type="molecule type" value="Genomic_DNA"/>
</dbReference>
<dbReference type="PANTHER" id="PTHR37049:SF4">
    <property type="entry name" value="RHODANESE DOMAIN-CONTAINING PROTEIN"/>
    <property type="match status" value="1"/>
</dbReference>
<feature type="chain" id="PRO_5019242090" description="Tail specific protease domain-containing protein" evidence="1">
    <location>
        <begin position="20"/>
        <end position="657"/>
    </location>
</feature>
<organism evidence="3 4">
    <name type="scientific">Panaeolus cyanescens</name>
    <dbReference type="NCBI Taxonomy" id="181874"/>
    <lineage>
        <taxon>Eukaryota</taxon>
        <taxon>Fungi</taxon>
        <taxon>Dikarya</taxon>
        <taxon>Basidiomycota</taxon>
        <taxon>Agaricomycotina</taxon>
        <taxon>Agaricomycetes</taxon>
        <taxon>Agaricomycetidae</taxon>
        <taxon>Agaricales</taxon>
        <taxon>Agaricineae</taxon>
        <taxon>Galeropsidaceae</taxon>
        <taxon>Panaeolus</taxon>
    </lineage>
</organism>
<evidence type="ECO:0000313" key="3">
    <source>
        <dbReference type="EMBL" id="PPR01996.1"/>
    </source>
</evidence>
<gene>
    <name evidence="3" type="ORF">CVT24_011119</name>
</gene>
<dbReference type="SUPFAM" id="SSF52096">
    <property type="entry name" value="ClpP/crotonase"/>
    <property type="match status" value="1"/>
</dbReference>
<evidence type="ECO:0000313" key="4">
    <source>
        <dbReference type="Proteomes" id="UP000284842"/>
    </source>
</evidence>
<sequence length="657" mass="72013">MKKSLVTLVSVLPFISAGALDFVQLSDRAPDPCIAIGRKKWVSPKDVRACYKSIPVNETEKANIIEVIQKTSAFHTSVNYQIRAPPPFHNDVHEDLLADLERIKRQKYASDYDLHIDLSRTLKRLNDGHCVWTNNCYNVHIAPEAFNVSSAEFPDQIQYWQEALPGSFKGKLETLSGAKVLLINGRPPFTAVDANAMIAGSYQALGTRQNGFFSSYRRTATEWSYLLGNFAQQSLPLDDAVVLTIQRPNRLLPETVVVPYRARLSPTAKPFTDARSWRENNCKPLPGTNGVNVYNEQLADSPASKFVQQPKIPDSVARTHLLNVLVDTEPLSNVVLPITLQPSLPPVSGSRTSAQFYLARGGKTGILALGSFSDASYDGFLKSLLDGLVSLKSQGASQLIVDVTNNGGGYICAAHWLHRIIAGPKASTVPQAGLDTKTRAGPLAQLIVKAITANNSDPNAQLLYHPSNWRNAKNEFFEADEDWLDPAVPATINGRRDAFSQRLGQECFPEGFPSAPPDTPLFDPKKVAIVSNGRCGSSCSLFSITMSKYEGSKTVVVGGKKDVPQQYCGVVGGQSSNFVTMDTEIKTTRLKEHSLAPPDLIVNGGLSLTWRLAFGIDNPLEPEEWQNHPADLNLPLTAALVNNPVAIWEEVEKRLFL</sequence>
<keyword evidence="1" id="KW-0732">Signal</keyword>
<dbReference type="GO" id="GO:0006508">
    <property type="term" value="P:proteolysis"/>
    <property type="evidence" value="ECO:0007669"/>
    <property type="project" value="InterPro"/>
</dbReference>
<feature type="domain" description="Tail specific protease" evidence="2">
    <location>
        <begin position="363"/>
        <end position="546"/>
    </location>
</feature>
<dbReference type="InParanoid" id="A0A409YG51"/>
<evidence type="ECO:0000259" key="2">
    <source>
        <dbReference type="Pfam" id="PF03572"/>
    </source>
</evidence>
<dbReference type="STRING" id="181874.A0A409YG51"/>
<dbReference type="OrthoDB" id="27214at2759"/>
<comment type="caution">
    <text evidence="3">The sequence shown here is derived from an EMBL/GenBank/DDBJ whole genome shotgun (WGS) entry which is preliminary data.</text>
</comment>
<dbReference type="Proteomes" id="UP000284842">
    <property type="component" value="Unassembled WGS sequence"/>
</dbReference>
<accession>A0A409YG51</accession>
<dbReference type="PANTHER" id="PTHR37049">
    <property type="entry name" value="PEPTIDASE S41 FAMILY PROTEIN"/>
    <property type="match status" value="1"/>
</dbReference>
<feature type="signal peptide" evidence="1">
    <location>
        <begin position="1"/>
        <end position="19"/>
    </location>
</feature>
<name>A0A409YG51_9AGAR</name>
<evidence type="ECO:0000256" key="1">
    <source>
        <dbReference type="SAM" id="SignalP"/>
    </source>
</evidence>